<dbReference type="GeneID" id="91571075"/>
<feature type="signal peptide" evidence="4">
    <location>
        <begin position="1"/>
        <end position="31"/>
    </location>
</feature>
<dbReference type="EMBL" id="JAGIOH010000001">
    <property type="protein sequence ID" value="MBP2404736.1"/>
    <property type="molecule type" value="Genomic_DNA"/>
</dbReference>
<protein>
    <submittedName>
        <fullName evidence="6">Pimeloyl-ACP methyl ester carboxylesterase</fullName>
    </submittedName>
</protein>
<feature type="chain" id="PRO_5045481736" evidence="4">
    <location>
        <begin position="32"/>
        <end position="503"/>
    </location>
</feature>
<comment type="similarity">
    <text evidence="1">Belongs to the peptidase S33 family.</text>
</comment>
<keyword evidence="7" id="KW-1185">Reference proteome</keyword>
<dbReference type="PANTHER" id="PTHR43248:SF29">
    <property type="entry name" value="TRIPEPTIDYL AMINOPEPTIDASE"/>
    <property type="match status" value="1"/>
</dbReference>
<dbReference type="InterPro" id="IPR006311">
    <property type="entry name" value="TAT_signal"/>
</dbReference>
<reference evidence="6 7" key="1">
    <citation type="submission" date="2021-03" db="EMBL/GenBank/DDBJ databases">
        <title>Sequencing the genomes of 1000 actinobacteria strains.</title>
        <authorList>
            <person name="Klenk H.-P."/>
        </authorList>
    </citation>
    <scope>NUCLEOTIDE SEQUENCE [LARGE SCALE GENOMIC DNA]</scope>
    <source>
        <strain evidence="6 7">DSM 41480</strain>
    </source>
</reference>
<evidence type="ECO:0000259" key="5">
    <source>
        <dbReference type="Pfam" id="PF08386"/>
    </source>
</evidence>
<dbReference type="Gene3D" id="3.40.50.1820">
    <property type="entry name" value="alpha/beta hydrolase"/>
    <property type="match status" value="1"/>
</dbReference>
<evidence type="ECO:0000256" key="4">
    <source>
        <dbReference type="SAM" id="SignalP"/>
    </source>
</evidence>
<organism evidence="6 7">
    <name type="scientific">Streptomyces syringium</name>
    <dbReference type="NCBI Taxonomy" id="76729"/>
    <lineage>
        <taxon>Bacteria</taxon>
        <taxon>Bacillati</taxon>
        <taxon>Actinomycetota</taxon>
        <taxon>Actinomycetes</taxon>
        <taxon>Kitasatosporales</taxon>
        <taxon>Streptomycetaceae</taxon>
        <taxon>Streptomyces</taxon>
    </lineage>
</organism>
<dbReference type="PROSITE" id="PS51318">
    <property type="entry name" value="TAT"/>
    <property type="match status" value="1"/>
</dbReference>
<dbReference type="RefSeq" id="WP_245381512.1">
    <property type="nucleotide sequence ID" value="NZ_JAGIOH010000001.1"/>
</dbReference>
<evidence type="ECO:0000256" key="1">
    <source>
        <dbReference type="ARBA" id="ARBA00010088"/>
    </source>
</evidence>
<comment type="caution">
    <text evidence="6">The sequence shown here is derived from an EMBL/GenBank/DDBJ whole genome shotgun (WGS) entry which is preliminary data.</text>
</comment>
<accession>A0ABS4Y7P9</accession>
<dbReference type="InterPro" id="IPR029058">
    <property type="entry name" value="AB_hydrolase_fold"/>
</dbReference>
<name>A0ABS4Y7P9_9ACTN</name>
<evidence type="ECO:0000256" key="2">
    <source>
        <dbReference type="ARBA" id="ARBA00022729"/>
    </source>
</evidence>
<dbReference type="SUPFAM" id="SSF53474">
    <property type="entry name" value="alpha/beta-Hydrolases"/>
    <property type="match status" value="1"/>
</dbReference>
<keyword evidence="3" id="KW-0378">Hydrolase</keyword>
<sequence>MPLSNRTRRKALLLTLATTAVTATLTAPVQAAPAARPAAPALTWKPCPSPAGATECATLSVPMDYRDPGGQRVDLAVSRLRGADSPARRGTLLAIPGGPGGSGVARLAAKGAELRKQTAGAYDLVAFDPRGVGGSTPADCGVSEDDRELTHLRPWPGPDGDITANVARARRVAAACQTNGGAMLRNISTANEVRDIESLRRALGEEKLSAWATSYGTYVAATYAQKYPHRTDRLVLDSNGDPDPERVARGWSANMSVGTDDRFPDFAAWAADPARDRAHRLAERPEDVRPMFLKLAAELDAAPRKFSDPAHFPLTGNRLRQALQQTLYSKNAFEPLAELILAARDTAGPLTVRDVLPGGPISGRETAVMVGTICNDVSWPHDLRTYARAVTADRARHPLTAGMPAGVMPCAFWKTAPADKPVRITPRGPSNILMIQNLRDPATPHHGALKMREAFGDRARLVTVDSGGHGAYLANGNTCGDRTVTDFLTTGRRPTGDVVCPKE</sequence>
<evidence type="ECO:0000256" key="3">
    <source>
        <dbReference type="ARBA" id="ARBA00022801"/>
    </source>
</evidence>
<evidence type="ECO:0000313" key="6">
    <source>
        <dbReference type="EMBL" id="MBP2404736.1"/>
    </source>
</evidence>
<keyword evidence="2 4" id="KW-0732">Signal</keyword>
<feature type="domain" description="Peptidase S33 tripeptidyl aminopeptidase-like C-terminal" evidence="5">
    <location>
        <begin position="406"/>
        <end position="500"/>
    </location>
</feature>
<dbReference type="InterPro" id="IPR013595">
    <property type="entry name" value="Pept_S33_TAP-like_C"/>
</dbReference>
<dbReference type="Pfam" id="PF08386">
    <property type="entry name" value="Abhydrolase_4"/>
    <property type="match status" value="1"/>
</dbReference>
<evidence type="ECO:0000313" key="7">
    <source>
        <dbReference type="Proteomes" id="UP001519291"/>
    </source>
</evidence>
<dbReference type="Proteomes" id="UP001519291">
    <property type="component" value="Unassembled WGS sequence"/>
</dbReference>
<dbReference type="InterPro" id="IPR051601">
    <property type="entry name" value="Serine_prot/Carboxylest_S33"/>
</dbReference>
<gene>
    <name evidence="6" type="ORF">JO379_004205</name>
</gene>
<dbReference type="PANTHER" id="PTHR43248">
    <property type="entry name" value="2-SUCCINYL-6-HYDROXY-2,4-CYCLOHEXADIENE-1-CARBOXYLATE SYNTHASE"/>
    <property type="match status" value="1"/>
</dbReference>
<proteinExistence type="inferred from homology"/>